<keyword evidence="3" id="KW-1185">Reference proteome</keyword>
<evidence type="ECO:0000313" key="3">
    <source>
        <dbReference type="Proteomes" id="UP000747399"/>
    </source>
</evidence>
<feature type="transmembrane region" description="Helical" evidence="1">
    <location>
        <begin position="25"/>
        <end position="44"/>
    </location>
</feature>
<protein>
    <submittedName>
        <fullName evidence="2">Uncharacterized protein</fullName>
    </submittedName>
</protein>
<accession>A0A8J4BPU6</accession>
<dbReference type="AlphaFoldDB" id="A0A8J4BPU6"/>
<sequence>MVEVAQVKAHTAPIQRLEDTVAGKFAYGVMGLSAATFAFLALEFSRSCGGGGGRGRVCVCVCMRMLLIGNLQEPYTPGAITSGLRGPPDTYTTHTYTYTYTYTYTPLLLLPPKPLPDLSPLLPRHTNIRF</sequence>
<evidence type="ECO:0000313" key="2">
    <source>
        <dbReference type="EMBL" id="GIL64878.1"/>
    </source>
</evidence>
<dbReference type="Proteomes" id="UP000747399">
    <property type="component" value="Unassembled WGS sequence"/>
</dbReference>
<keyword evidence="1" id="KW-0472">Membrane</keyword>
<keyword evidence="1" id="KW-0812">Transmembrane</keyword>
<dbReference type="EMBL" id="BNCO01000070">
    <property type="protein sequence ID" value="GIL64878.1"/>
    <property type="molecule type" value="Genomic_DNA"/>
</dbReference>
<comment type="caution">
    <text evidence="2">The sequence shown here is derived from an EMBL/GenBank/DDBJ whole genome shotgun (WGS) entry which is preliminary data.</text>
</comment>
<evidence type="ECO:0000256" key="1">
    <source>
        <dbReference type="SAM" id="Phobius"/>
    </source>
</evidence>
<gene>
    <name evidence="2" type="ORF">Vafri_18707</name>
</gene>
<reference evidence="2" key="1">
    <citation type="journal article" date="2021" name="Proc. Natl. Acad. Sci. U.S.A.">
        <title>Three genomes in the algal genus Volvox reveal the fate of a haploid sex-determining region after a transition to homothallism.</title>
        <authorList>
            <person name="Yamamoto K."/>
            <person name="Hamaji T."/>
            <person name="Kawai-Toyooka H."/>
            <person name="Matsuzaki R."/>
            <person name="Takahashi F."/>
            <person name="Nishimura Y."/>
            <person name="Kawachi M."/>
            <person name="Noguchi H."/>
            <person name="Minakuchi Y."/>
            <person name="Umen J.G."/>
            <person name="Toyoda A."/>
            <person name="Nozaki H."/>
        </authorList>
    </citation>
    <scope>NUCLEOTIDE SEQUENCE</scope>
    <source>
        <strain evidence="2">NIES-3780</strain>
    </source>
</reference>
<keyword evidence="1" id="KW-1133">Transmembrane helix</keyword>
<organism evidence="2 3">
    <name type="scientific">Volvox africanus</name>
    <dbReference type="NCBI Taxonomy" id="51714"/>
    <lineage>
        <taxon>Eukaryota</taxon>
        <taxon>Viridiplantae</taxon>
        <taxon>Chlorophyta</taxon>
        <taxon>core chlorophytes</taxon>
        <taxon>Chlorophyceae</taxon>
        <taxon>CS clade</taxon>
        <taxon>Chlamydomonadales</taxon>
        <taxon>Volvocaceae</taxon>
        <taxon>Volvox</taxon>
    </lineage>
</organism>
<name>A0A8J4BPU6_9CHLO</name>
<proteinExistence type="predicted"/>